<protein>
    <submittedName>
        <fullName evidence="13">TonB-dependent receptor</fullName>
    </submittedName>
</protein>
<evidence type="ECO:0000313" key="14">
    <source>
        <dbReference type="Proteomes" id="UP001597344"/>
    </source>
</evidence>
<dbReference type="InterPro" id="IPR010104">
    <property type="entry name" value="TonB_rcpt_bac"/>
</dbReference>
<dbReference type="PROSITE" id="PS52016">
    <property type="entry name" value="TONB_DEPENDENT_REC_3"/>
    <property type="match status" value="1"/>
</dbReference>
<dbReference type="Proteomes" id="UP001597344">
    <property type="component" value="Unassembled WGS sequence"/>
</dbReference>
<name>A0ABW5B0I4_9FLAO</name>
<dbReference type="InterPro" id="IPR012910">
    <property type="entry name" value="Plug_dom"/>
</dbReference>
<dbReference type="Gene3D" id="2.170.130.10">
    <property type="entry name" value="TonB-dependent receptor, plug domain"/>
    <property type="match status" value="1"/>
</dbReference>
<gene>
    <name evidence="13" type="ORF">ACFSJT_12415</name>
</gene>
<feature type="domain" description="TonB-dependent receptor plug" evidence="12">
    <location>
        <begin position="150"/>
        <end position="253"/>
    </location>
</feature>
<dbReference type="InterPro" id="IPR000531">
    <property type="entry name" value="Beta-barrel_TonB"/>
</dbReference>
<dbReference type="NCBIfam" id="TIGR01782">
    <property type="entry name" value="TonB-Xanth-Caul"/>
    <property type="match status" value="1"/>
</dbReference>
<comment type="caution">
    <text evidence="13">The sequence shown here is derived from an EMBL/GenBank/DDBJ whole genome shotgun (WGS) entry which is preliminary data.</text>
</comment>
<evidence type="ECO:0000259" key="12">
    <source>
        <dbReference type="Pfam" id="PF07715"/>
    </source>
</evidence>
<keyword evidence="6 8" id="KW-0472">Membrane</keyword>
<dbReference type="PANTHER" id="PTHR40980:SF4">
    <property type="entry name" value="TONB-DEPENDENT RECEPTOR-LIKE BETA-BARREL DOMAIN-CONTAINING PROTEIN"/>
    <property type="match status" value="1"/>
</dbReference>
<keyword evidence="4 8" id="KW-0812">Transmembrane</keyword>
<feature type="signal peptide" evidence="10">
    <location>
        <begin position="1"/>
        <end position="26"/>
    </location>
</feature>
<dbReference type="Pfam" id="PF07715">
    <property type="entry name" value="Plug"/>
    <property type="match status" value="1"/>
</dbReference>
<evidence type="ECO:0000313" key="13">
    <source>
        <dbReference type="EMBL" id="MFD2187596.1"/>
    </source>
</evidence>
<dbReference type="Gene3D" id="2.40.170.20">
    <property type="entry name" value="TonB-dependent receptor, beta-barrel domain"/>
    <property type="match status" value="1"/>
</dbReference>
<evidence type="ECO:0000256" key="7">
    <source>
        <dbReference type="ARBA" id="ARBA00023237"/>
    </source>
</evidence>
<reference evidence="14" key="1">
    <citation type="journal article" date="2019" name="Int. J. Syst. Evol. Microbiol.">
        <title>The Global Catalogue of Microorganisms (GCM) 10K type strain sequencing project: providing services to taxonomists for standard genome sequencing and annotation.</title>
        <authorList>
            <consortium name="The Broad Institute Genomics Platform"/>
            <consortium name="The Broad Institute Genome Sequencing Center for Infectious Disease"/>
            <person name="Wu L."/>
            <person name="Ma J."/>
        </authorList>
    </citation>
    <scope>NUCLEOTIDE SEQUENCE [LARGE SCALE GENOMIC DNA]</scope>
    <source>
        <strain evidence="14">DT92</strain>
    </source>
</reference>
<dbReference type="Gene3D" id="2.60.40.1120">
    <property type="entry name" value="Carboxypeptidase-like, regulatory domain"/>
    <property type="match status" value="1"/>
</dbReference>
<organism evidence="13 14">
    <name type="scientific">Aquimarina celericrescens</name>
    <dbReference type="NCBI Taxonomy" id="1964542"/>
    <lineage>
        <taxon>Bacteria</taxon>
        <taxon>Pseudomonadati</taxon>
        <taxon>Bacteroidota</taxon>
        <taxon>Flavobacteriia</taxon>
        <taxon>Flavobacteriales</taxon>
        <taxon>Flavobacteriaceae</taxon>
        <taxon>Aquimarina</taxon>
    </lineage>
</organism>
<dbReference type="PANTHER" id="PTHR40980">
    <property type="entry name" value="PLUG DOMAIN-CONTAINING PROTEIN"/>
    <property type="match status" value="1"/>
</dbReference>
<dbReference type="InterPro" id="IPR039426">
    <property type="entry name" value="TonB-dep_rcpt-like"/>
</dbReference>
<dbReference type="InterPro" id="IPR008969">
    <property type="entry name" value="CarboxyPept-like_regulatory"/>
</dbReference>
<evidence type="ECO:0000256" key="10">
    <source>
        <dbReference type="SAM" id="SignalP"/>
    </source>
</evidence>
<evidence type="ECO:0000256" key="1">
    <source>
        <dbReference type="ARBA" id="ARBA00004571"/>
    </source>
</evidence>
<comment type="subcellular location">
    <subcellularLocation>
        <location evidence="1 8">Cell outer membrane</location>
        <topology evidence="1 8">Multi-pass membrane protein</topology>
    </subcellularLocation>
</comment>
<evidence type="ECO:0000259" key="11">
    <source>
        <dbReference type="Pfam" id="PF00593"/>
    </source>
</evidence>
<keyword evidence="13" id="KW-0675">Receptor</keyword>
<evidence type="ECO:0000256" key="5">
    <source>
        <dbReference type="ARBA" id="ARBA00023077"/>
    </source>
</evidence>
<evidence type="ECO:0000256" key="2">
    <source>
        <dbReference type="ARBA" id="ARBA00022448"/>
    </source>
</evidence>
<feature type="chain" id="PRO_5045655017" evidence="10">
    <location>
        <begin position="27"/>
        <end position="955"/>
    </location>
</feature>
<keyword evidence="5 9" id="KW-0798">TonB box</keyword>
<dbReference type="SUPFAM" id="SSF49464">
    <property type="entry name" value="Carboxypeptidase regulatory domain-like"/>
    <property type="match status" value="1"/>
</dbReference>
<evidence type="ECO:0000256" key="9">
    <source>
        <dbReference type="RuleBase" id="RU003357"/>
    </source>
</evidence>
<dbReference type="Pfam" id="PF13715">
    <property type="entry name" value="CarbopepD_reg_2"/>
    <property type="match status" value="1"/>
</dbReference>
<evidence type="ECO:0000256" key="3">
    <source>
        <dbReference type="ARBA" id="ARBA00022452"/>
    </source>
</evidence>
<comment type="similarity">
    <text evidence="8 9">Belongs to the TonB-dependent receptor family.</text>
</comment>
<dbReference type="InterPro" id="IPR037066">
    <property type="entry name" value="Plug_dom_sf"/>
</dbReference>
<accession>A0ABW5B0I4</accession>
<dbReference type="CDD" id="cd01347">
    <property type="entry name" value="ligand_gated_channel"/>
    <property type="match status" value="1"/>
</dbReference>
<evidence type="ECO:0000256" key="6">
    <source>
        <dbReference type="ARBA" id="ARBA00023136"/>
    </source>
</evidence>
<keyword evidence="7 8" id="KW-0998">Cell outer membrane</keyword>
<evidence type="ECO:0000256" key="4">
    <source>
        <dbReference type="ARBA" id="ARBA00022692"/>
    </source>
</evidence>
<proteinExistence type="inferred from homology"/>
<dbReference type="Pfam" id="PF00593">
    <property type="entry name" value="TonB_dep_Rec_b-barrel"/>
    <property type="match status" value="1"/>
</dbReference>
<keyword evidence="14" id="KW-1185">Reference proteome</keyword>
<sequence length="955" mass="107849">MNEITRLYKKVLILLISFGLVQSAIAVENTSKIDVVESLQQEYATVTGKILGDSEDPLPGVNVIIKSLNLGASTDWDGLFTLDKVPKGTYTIQVSYLGFDTFEQEIEISGTSVINLGDIVLRPSTNELGEVIVTANVEGQQKAYNLQRTSDNIKTVVSADLVNQFPDINVSEALQRVPGVNIERNNGEGANIRVRGTPRNFTTVTIDGAQLPVTDGNGARTESLDLIPAELLSSMEVTKAPTPDMDGDAIGGAVNLITPTARSRKGTIKGTIAGGYADIFEEGSLRTKLKFDKRFADGKLGVLVGGSYYNTVIGEERFETLWRERRIGESSDPNSFRATVLDELELRPRENVRTRFGVNTTIDYKFTERSKIFAKFILNRLEDESERYRIRYRARGEFLDPLNPDIAGGPDTDARFRKDVADQIVTRENVTFTFGGEQNIGSFGKLDYGYSASRSERIQNVERSVFRRRGITYRIDLSERDFPQFIPLDFDPTDATQLEFSGYQRDVPQLTQGNIQTTYFNMTIPYVLGTKANGQIKLGGKFRFQENLRRRVNRQYGDFDGVYTLDQVIGDDQGSILGGRYNLGAFPSPSRTRRHFIDNFDLYEFEEDNAFQNEQRDTFDLTEDVQAGYIQGKINFNNLTVLAGVRYENTDAGYTAIRVIEELNGDFSAEPAFGSPSYDFWLPGIHLKYTLTDLTNIRLSYNKSFARPDLFDLVPRENRNFAGEVLERGNPDLQPALSQNFDFQIEHYFATDGIASGGVFYKDIDDFIFDQISFVDGGAFDGWRLQEPVNGENSQLLGVEIALSKKFSFLPGFLSGFGVYLNYTYVNSESTFVSFDEDTGEELRREDIPFVGQADNTWNAALYYDKKKFSARLSLNYNDRSLLSFSDDPEFDLFLEERYQLDGNASYKLNDHLTFFVEMQNLLDDPVVEFQNIRSQVTNYELYGWTGRFGVNFKF</sequence>
<dbReference type="InterPro" id="IPR036942">
    <property type="entry name" value="Beta-barrel_TonB_sf"/>
</dbReference>
<keyword evidence="3 8" id="KW-1134">Transmembrane beta strand</keyword>
<dbReference type="EMBL" id="JBHUHY010000013">
    <property type="protein sequence ID" value="MFD2187596.1"/>
    <property type="molecule type" value="Genomic_DNA"/>
</dbReference>
<keyword evidence="10" id="KW-0732">Signal</keyword>
<dbReference type="SUPFAM" id="SSF56935">
    <property type="entry name" value="Porins"/>
    <property type="match status" value="1"/>
</dbReference>
<keyword evidence="2 8" id="KW-0813">Transport</keyword>
<dbReference type="RefSeq" id="WP_378320599.1">
    <property type="nucleotide sequence ID" value="NZ_JBHUHY010000013.1"/>
</dbReference>
<feature type="domain" description="TonB-dependent receptor-like beta-barrel" evidence="11">
    <location>
        <begin position="490"/>
        <end position="922"/>
    </location>
</feature>
<evidence type="ECO:0000256" key="8">
    <source>
        <dbReference type="PROSITE-ProRule" id="PRU01360"/>
    </source>
</evidence>